<accession>A0AAV1CK95</accession>
<dbReference type="PANTHER" id="PTHR31286:SF180">
    <property type="entry name" value="OS10G0362600 PROTEIN"/>
    <property type="match status" value="1"/>
</dbReference>
<protein>
    <submittedName>
        <fullName evidence="2">OLC1v1030722C1</fullName>
    </submittedName>
</protein>
<gene>
    <name evidence="2" type="ORF">OLC1_LOCUS5975</name>
</gene>
<dbReference type="InterPro" id="IPR040256">
    <property type="entry name" value="At4g02000-like"/>
</dbReference>
<feature type="compositionally biased region" description="Basic residues" evidence="1">
    <location>
        <begin position="78"/>
        <end position="88"/>
    </location>
</feature>
<keyword evidence="3" id="KW-1185">Reference proteome</keyword>
<sequence length="336" mass="36888">MAKVIGKPLKVDAPTLNLTRPSVPQFCVEVDLTKEFTKSVKLGKKGKKHEQLFTYEHVSAYCSNCCKIGHKAEDRKKGVAKKPAKQPKQKNASKESQPKHILKKPENPNLVQKVSNVVKANGSSGLTETDKEEPVTSVAATPLATEAATEIVTVEKAATVMTNRFDVLETITKVDTEEPQLEWIHEVENATVAMVESQSQAATPGIASKMVVFGAALDAAIVETEAATIEKGSDVLIKTIDADTEVHDGSPLLEENESSQLEEIEGPQVRNPSLAQRALTMLESGMLLLVGQYSDDGDVENIQKIWYLVTLSRKAGLKEMSKEMTRWCMNQRKGWF</sequence>
<name>A0AAV1CK95_OLDCO</name>
<feature type="region of interest" description="Disordered" evidence="1">
    <location>
        <begin position="73"/>
        <end position="110"/>
    </location>
</feature>
<organism evidence="2 3">
    <name type="scientific">Oldenlandia corymbosa var. corymbosa</name>
    <dbReference type="NCBI Taxonomy" id="529605"/>
    <lineage>
        <taxon>Eukaryota</taxon>
        <taxon>Viridiplantae</taxon>
        <taxon>Streptophyta</taxon>
        <taxon>Embryophyta</taxon>
        <taxon>Tracheophyta</taxon>
        <taxon>Spermatophyta</taxon>
        <taxon>Magnoliopsida</taxon>
        <taxon>eudicotyledons</taxon>
        <taxon>Gunneridae</taxon>
        <taxon>Pentapetalae</taxon>
        <taxon>asterids</taxon>
        <taxon>lamiids</taxon>
        <taxon>Gentianales</taxon>
        <taxon>Rubiaceae</taxon>
        <taxon>Rubioideae</taxon>
        <taxon>Spermacoceae</taxon>
        <taxon>Hedyotis-Oldenlandia complex</taxon>
        <taxon>Oldenlandia</taxon>
    </lineage>
</organism>
<dbReference type="AlphaFoldDB" id="A0AAV1CK95"/>
<feature type="compositionally biased region" description="Basic and acidic residues" evidence="1">
    <location>
        <begin position="92"/>
        <end position="106"/>
    </location>
</feature>
<dbReference type="Proteomes" id="UP001161247">
    <property type="component" value="Chromosome 2"/>
</dbReference>
<dbReference type="EMBL" id="OX459119">
    <property type="protein sequence ID" value="CAI9094892.1"/>
    <property type="molecule type" value="Genomic_DNA"/>
</dbReference>
<dbReference type="PANTHER" id="PTHR31286">
    <property type="entry name" value="GLYCINE-RICH CELL WALL STRUCTURAL PROTEIN 1.8-LIKE"/>
    <property type="match status" value="1"/>
</dbReference>
<proteinExistence type="predicted"/>
<evidence type="ECO:0000313" key="3">
    <source>
        <dbReference type="Proteomes" id="UP001161247"/>
    </source>
</evidence>
<reference evidence="2" key="1">
    <citation type="submission" date="2023-03" db="EMBL/GenBank/DDBJ databases">
        <authorList>
            <person name="Julca I."/>
        </authorList>
    </citation>
    <scope>NUCLEOTIDE SEQUENCE</scope>
</reference>
<evidence type="ECO:0000313" key="2">
    <source>
        <dbReference type="EMBL" id="CAI9094892.1"/>
    </source>
</evidence>
<evidence type="ECO:0000256" key="1">
    <source>
        <dbReference type="SAM" id="MobiDB-lite"/>
    </source>
</evidence>